<dbReference type="EMBL" id="QXTE01000906">
    <property type="protein sequence ID" value="TFJ95980.1"/>
    <property type="molecule type" value="Genomic_DNA"/>
</dbReference>
<keyword evidence="2" id="KW-1185">Reference proteome</keyword>
<dbReference type="AlphaFoldDB" id="A0A4D9DFB1"/>
<evidence type="ECO:0000313" key="2">
    <source>
        <dbReference type="Proteomes" id="UP000297703"/>
    </source>
</evidence>
<organism evidence="1 2">
    <name type="scientific">Platysternon megacephalum</name>
    <name type="common">big-headed turtle</name>
    <dbReference type="NCBI Taxonomy" id="55544"/>
    <lineage>
        <taxon>Eukaryota</taxon>
        <taxon>Metazoa</taxon>
        <taxon>Chordata</taxon>
        <taxon>Craniata</taxon>
        <taxon>Vertebrata</taxon>
        <taxon>Euteleostomi</taxon>
        <taxon>Archelosauria</taxon>
        <taxon>Testudinata</taxon>
        <taxon>Testudines</taxon>
        <taxon>Cryptodira</taxon>
        <taxon>Durocryptodira</taxon>
        <taxon>Testudinoidea</taxon>
        <taxon>Platysternidae</taxon>
        <taxon>Platysternon</taxon>
    </lineage>
</organism>
<dbReference type="OrthoDB" id="10527236at2759"/>
<protein>
    <submittedName>
        <fullName evidence="1">BAT2 protein</fullName>
    </submittedName>
</protein>
<sequence>MPTDAKKLELPLGAPACVQKREPAYTYFPEAASLIPNPAFYPEIEPKNQGDSMGPSSVVNKAKDVKVLQDRMQRHLLLAMMQAELRSEVRWPVLFYDKLLQNYKRLNIFMLFVGRGGRRACIHGGGHGIVGGW</sequence>
<proteinExistence type="predicted"/>
<comment type="caution">
    <text evidence="1">The sequence shown here is derived from an EMBL/GenBank/DDBJ whole genome shotgun (WGS) entry which is preliminary data.</text>
</comment>
<gene>
    <name evidence="1" type="ORF">DR999_PMT22276</name>
</gene>
<name>A0A4D9DFB1_9SAUR</name>
<evidence type="ECO:0000313" key="1">
    <source>
        <dbReference type="EMBL" id="TFJ95980.1"/>
    </source>
</evidence>
<accession>A0A4D9DFB1</accession>
<reference evidence="1 2" key="2">
    <citation type="submission" date="2019-04" db="EMBL/GenBank/DDBJ databases">
        <title>The genome sequence of big-headed turtle.</title>
        <authorList>
            <person name="Gong S."/>
        </authorList>
    </citation>
    <scope>NUCLEOTIDE SEQUENCE [LARGE SCALE GENOMIC DNA]</scope>
    <source>
        <strain evidence="1">DO16091913</strain>
        <tissue evidence="1">Muscle</tissue>
    </source>
</reference>
<reference evidence="1 2" key="1">
    <citation type="submission" date="2019-04" db="EMBL/GenBank/DDBJ databases">
        <title>Draft genome of the big-headed turtle Platysternon megacephalum.</title>
        <authorList>
            <person name="Gong S."/>
        </authorList>
    </citation>
    <scope>NUCLEOTIDE SEQUENCE [LARGE SCALE GENOMIC DNA]</scope>
    <source>
        <strain evidence="1">DO16091913</strain>
        <tissue evidence="1">Muscle</tissue>
    </source>
</reference>
<dbReference type="Proteomes" id="UP000297703">
    <property type="component" value="Unassembled WGS sequence"/>
</dbReference>